<keyword evidence="2" id="KW-1185">Reference proteome</keyword>
<dbReference type="Proteomes" id="UP000316621">
    <property type="component" value="Chromosome 10"/>
</dbReference>
<evidence type="ECO:0000313" key="2">
    <source>
        <dbReference type="Proteomes" id="UP000316621"/>
    </source>
</evidence>
<accession>A0A4Y7L7T5</accession>
<sequence>MKITRRRAKTLPFIYQNVVDAGMARGLAWSLGGEDERLSKARAVLLLTRGRKKNLKNPDLWLAAGA</sequence>
<organism evidence="1 2">
    <name type="scientific">Papaver somniferum</name>
    <name type="common">Opium poppy</name>
    <dbReference type="NCBI Taxonomy" id="3469"/>
    <lineage>
        <taxon>Eukaryota</taxon>
        <taxon>Viridiplantae</taxon>
        <taxon>Streptophyta</taxon>
        <taxon>Embryophyta</taxon>
        <taxon>Tracheophyta</taxon>
        <taxon>Spermatophyta</taxon>
        <taxon>Magnoliopsida</taxon>
        <taxon>Ranunculales</taxon>
        <taxon>Papaveraceae</taxon>
        <taxon>Papaveroideae</taxon>
        <taxon>Papaver</taxon>
    </lineage>
</organism>
<reference evidence="1 2" key="1">
    <citation type="journal article" date="2018" name="Science">
        <title>The opium poppy genome and morphinan production.</title>
        <authorList>
            <person name="Guo L."/>
            <person name="Winzer T."/>
            <person name="Yang X."/>
            <person name="Li Y."/>
            <person name="Ning Z."/>
            <person name="He Z."/>
            <person name="Teodor R."/>
            <person name="Lu Y."/>
            <person name="Bowser T.A."/>
            <person name="Graham I.A."/>
            <person name="Ye K."/>
        </authorList>
    </citation>
    <scope>NUCLEOTIDE SEQUENCE [LARGE SCALE GENOMIC DNA]</scope>
    <source>
        <strain evidence="2">cv. HN1</strain>
        <tissue evidence="1">Leaves</tissue>
    </source>
</reference>
<dbReference type="EMBL" id="CM010724">
    <property type="protein sequence ID" value="RZC80680.1"/>
    <property type="molecule type" value="Genomic_DNA"/>
</dbReference>
<dbReference type="AlphaFoldDB" id="A0A4Y7L7T5"/>
<name>A0A4Y7L7T5_PAPSO</name>
<proteinExistence type="predicted"/>
<evidence type="ECO:0000313" key="1">
    <source>
        <dbReference type="EMBL" id="RZC80680.1"/>
    </source>
</evidence>
<dbReference type="Gramene" id="RZC80680">
    <property type="protein sequence ID" value="RZC80680"/>
    <property type="gene ID" value="C5167_043259"/>
</dbReference>
<gene>
    <name evidence="1" type="ORF">C5167_043259</name>
</gene>
<protein>
    <submittedName>
        <fullName evidence="1">Uncharacterized protein</fullName>
    </submittedName>
</protein>